<gene>
    <name evidence="1" type="ORF">A4R35_22770</name>
</gene>
<dbReference type="RefSeq" id="WP_146747312.1">
    <property type="nucleotide sequence ID" value="NZ_MCIF01000002.1"/>
</dbReference>
<proteinExistence type="predicted"/>
<comment type="caution">
    <text evidence="1">The sequence shown here is derived from an EMBL/GenBank/DDBJ whole genome shotgun (WGS) entry which is preliminary data.</text>
</comment>
<accession>A0A328VQA4</accession>
<protein>
    <submittedName>
        <fullName evidence="1">Uncharacterized protein</fullName>
    </submittedName>
</protein>
<evidence type="ECO:0000313" key="1">
    <source>
        <dbReference type="EMBL" id="RAQ98382.1"/>
    </source>
</evidence>
<keyword evidence="2" id="KW-1185">Reference proteome</keyword>
<dbReference type="AlphaFoldDB" id="A0A328VQA4"/>
<evidence type="ECO:0000313" key="2">
    <source>
        <dbReference type="Proteomes" id="UP000248706"/>
    </source>
</evidence>
<name>A0A328VQA4_9CHLR</name>
<sequence length="105" mass="12215">MPASRRHSLLMLAPLSTWSLFPSPFMKHRRLAIYFFAGLTISPLNRRLPGRDTTFFEQVWDERQEQQGQLLTDQDFITELEQTLREAEGLALAERKVAAGLERRL</sequence>
<dbReference type="EMBL" id="MCIF01000002">
    <property type="protein sequence ID" value="RAQ98382.1"/>
    <property type="molecule type" value="Genomic_DNA"/>
</dbReference>
<dbReference type="Proteomes" id="UP000248706">
    <property type="component" value="Unassembled WGS sequence"/>
</dbReference>
<organism evidence="1 2">
    <name type="scientific">Thermogemmatispora tikiterensis</name>
    <dbReference type="NCBI Taxonomy" id="1825093"/>
    <lineage>
        <taxon>Bacteria</taxon>
        <taxon>Bacillati</taxon>
        <taxon>Chloroflexota</taxon>
        <taxon>Ktedonobacteria</taxon>
        <taxon>Thermogemmatisporales</taxon>
        <taxon>Thermogemmatisporaceae</taxon>
        <taxon>Thermogemmatispora</taxon>
    </lineage>
</organism>
<reference evidence="1 2" key="1">
    <citation type="submission" date="2016-08" db="EMBL/GenBank/DDBJ databases">
        <title>Analysis of Carbohydrate Active Enzymes in Thermogemmatispora T81 Reveals Carbohydrate Degradation Ability.</title>
        <authorList>
            <person name="Tomazini A."/>
            <person name="Lal S."/>
            <person name="Stott M."/>
            <person name="Henrissat B."/>
            <person name="Polikarpov I."/>
            <person name="Sparling R."/>
            <person name="Levin D.B."/>
        </authorList>
    </citation>
    <scope>NUCLEOTIDE SEQUENCE [LARGE SCALE GENOMIC DNA]</scope>
    <source>
        <strain evidence="1 2">T81</strain>
    </source>
</reference>